<comment type="caution">
    <text evidence="1">The sequence shown here is derived from an EMBL/GenBank/DDBJ whole genome shotgun (WGS) entry which is preliminary data.</text>
</comment>
<accession>A0ABY2T6D0</accession>
<sequence>MLLGDRIVGIEHIRSTSIKGLEAKPIINIIVGVEDLDEVSSFITPLSEIDFEYVHKPEFIYRCFFRKGLWGQGTCHLHICEINSSEWIEKLLFRDYLRLPLHIAKEYAS</sequence>
<dbReference type="InterPro" id="IPR007344">
    <property type="entry name" value="GrpB/CoaE"/>
</dbReference>
<gene>
    <name evidence="1" type="ORF">FC752_18460</name>
</gene>
<proteinExistence type="predicted"/>
<dbReference type="Pfam" id="PF04229">
    <property type="entry name" value="GrpB"/>
    <property type="match status" value="1"/>
</dbReference>
<dbReference type="Proteomes" id="UP000308539">
    <property type="component" value="Unassembled WGS sequence"/>
</dbReference>
<protein>
    <submittedName>
        <fullName evidence="1">GrpB family protein</fullName>
    </submittedName>
</protein>
<dbReference type="Gene3D" id="3.30.460.10">
    <property type="entry name" value="Beta Polymerase, domain 2"/>
    <property type="match status" value="1"/>
</dbReference>
<dbReference type="InterPro" id="IPR043519">
    <property type="entry name" value="NT_sf"/>
</dbReference>
<organism evidence="1 2">
    <name type="scientific">Lysinibacillus varians</name>
    <dbReference type="NCBI Taxonomy" id="1145276"/>
    <lineage>
        <taxon>Bacteria</taxon>
        <taxon>Bacillati</taxon>
        <taxon>Bacillota</taxon>
        <taxon>Bacilli</taxon>
        <taxon>Bacillales</taxon>
        <taxon>Bacillaceae</taxon>
        <taxon>Lysinibacillus</taxon>
    </lineage>
</organism>
<reference evidence="1 2" key="1">
    <citation type="submission" date="2019-04" db="EMBL/GenBank/DDBJ databases">
        <title>Lysinibacillus genome sequencing.</title>
        <authorList>
            <person name="Dunlap C."/>
        </authorList>
    </citation>
    <scope>NUCLEOTIDE SEQUENCE [LARGE SCALE GENOMIC DNA]</scope>
    <source>
        <strain evidence="1 2">NBRC 109424</strain>
    </source>
</reference>
<evidence type="ECO:0000313" key="1">
    <source>
        <dbReference type="EMBL" id="TKI59587.1"/>
    </source>
</evidence>
<dbReference type="EMBL" id="SZPV01000039">
    <property type="protein sequence ID" value="TKI59587.1"/>
    <property type="molecule type" value="Genomic_DNA"/>
</dbReference>
<dbReference type="RefSeq" id="WP_052599457.1">
    <property type="nucleotide sequence ID" value="NZ_CP006837.1"/>
</dbReference>
<keyword evidence="2" id="KW-1185">Reference proteome</keyword>
<name>A0ABY2T6D0_9BACI</name>
<dbReference type="PANTHER" id="PTHR34822">
    <property type="entry name" value="GRPB DOMAIN PROTEIN (AFU_ORTHOLOGUE AFUA_1G01530)"/>
    <property type="match status" value="1"/>
</dbReference>
<evidence type="ECO:0000313" key="2">
    <source>
        <dbReference type="Proteomes" id="UP000308539"/>
    </source>
</evidence>
<dbReference type="SUPFAM" id="SSF81301">
    <property type="entry name" value="Nucleotidyltransferase"/>
    <property type="match status" value="1"/>
</dbReference>
<dbReference type="PANTHER" id="PTHR34822:SF1">
    <property type="entry name" value="GRPB FAMILY PROTEIN"/>
    <property type="match status" value="1"/>
</dbReference>